<organism evidence="1 2">
    <name type="scientific">Paramecium sonneborni</name>
    <dbReference type="NCBI Taxonomy" id="65129"/>
    <lineage>
        <taxon>Eukaryota</taxon>
        <taxon>Sar</taxon>
        <taxon>Alveolata</taxon>
        <taxon>Ciliophora</taxon>
        <taxon>Intramacronucleata</taxon>
        <taxon>Oligohymenophorea</taxon>
        <taxon>Peniculida</taxon>
        <taxon>Parameciidae</taxon>
        <taxon>Paramecium</taxon>
    </lineage>
</organism>
<evidence type="ECO:0000313" key="1">
    <source>
        <dbReference type="EMBL" id="CAD8047027.1"/>
    </source>
</evidence>
<dbReference type="Proteomes" id="UP000692954">
    <property type="component" value="Unassembled WGS sequence"/>
</dbReference>
<evidence type="ECO:0000313" key="2">
    <source>
        <dbReference type="Proteomes" id="UP000692954"/>
    </source>
</evidence>
<gene>
    <name evidence="1" type="ORF">PSON_ATCC_30995.1.T0020186</name>
</gene>
<name>A0A8S1JXL3_9CILI</name>
<sequence>MATINPAIAIAMALQQLRLQQLNCNFQQIFIQTQIRNLIFHFFNNC</sequence>
<dbReference type="EMBL" id="CAJJDN010000002">
    <property type="protein sequence ID" value="CAD8047027.1"/>
    <property type="molecule type" value="Genomic_DNA"/>
</dbReference>
<keyword evidence="2" id="KW-1185">Reference proteome</keyword>
<proteinExistence type="predicted"/>
<protein>
    <submittedName>
        <fullName evidence="1">Uncharacterized protein</fullName>
    </submittedName>
</protein>
<comment type="caution">
    <text evidence="1">The sequence shown here is derived from an EMBL/GenBank/DDBJ whole genome shotgun (WGS) entry which is preliminary data.</text>
</comment>
<dbReference type="AlphaFoldDB" id="A0A8S1JXL3"/>
<accession>A0A8S1JXL3</accession>
<reference evidence="1" key="1">
    <citation type="submission" date="2021-01" db="EMBL/GenBank/DDBJ databases">
        <authorList>
            <consortium name="Genoscope - CEA"/>
            <person name="William W."/>
        </authorList>
    </citation>
    <scope>NUCLEOTIDE SEQUENCE</scope>
</reference>